<evidence type="ECO:0000313" key="1">
    <source>
        <dbReference type="EMBL" id="SDL94469.1"/>
    </source>
</evidence>
<dbReference type="InterPro" id="IPR021678">
    <property type="entry name" value="DUF3263"/>
</dbReference>
<protein>
    <recommendedName>
        <fullName evidence="3">DUF3263 domain-containing protein</fullName>
    </recommendedName>
</protein>
<dbReference type="STRING" id="38302.SAMN04488535_1335"/>
<name>A0A1G9P6V7_9CORY</name>
<evidence type="ECO:0000313" key="2">
    <source>
        <dbReference type="Proteomes" id="UP000199350"/>
    </source>
</evidence>
<dbReference type="Pfam" id="PF11662">
    <property type="entry name" value="DUF3263"/>
    <property type="match status" value="1"/>
</dbReference>
<sequence>MLNILGMLSDADLTLLDFEATAPRSVGAKEDAIRSDLGLSPIRYYQRLNVLLDSSEALAMRPQLVRRLQRLRDRSAG</sequence>
<evidence type="ECO:0008006" key="3">
    <source>
        <dbReference type="Google" id="ProtNLM"/>
    </source>
</evidence>
<reference evidence="2" key="1">
    <citation type="submission" date="2016-10" db="EMBL/GenBank/DDBJ databases">
        <authorList>
            <person name="Varghese N."/>
            <person name="Submissions S."/>
        </authorList>
    </citation>
    <scope>NUCLEOTIDE SEQUENCE [LARGE SCALE GENOMIC DNA]</scope>
    <source>
        <strain evidence="2">DSM 20632</strain>
    </source>
</reference>
<keyword evidence="2" id="KW-1185">Reference proteome</keyword>
<gene>
    <name evidence="1" type="ORF">SAMN04488535_1335</name>
</gene>
<dbReference type="AlphaFoldDB" id="A0A1G9P6V7"/>
<dbReference type="OrthoDB" id="3268863at2"/>
<accession>A0A1G9P6V7</accession>
<dbReference type="Proteomes" id="UP000199350">
    <property type="component" value="Chromosome I"/>
</dbReference>
<organism evidence="1 2">
    <name type="scientific">Corynebacterium mycetoides</name>
    <dbReference type="NCBI Taxonomy" id="38302"/>
    <lineage>
        <taxon>Bacteria</taxon>
        <taxon>Bacillati</taxon>
        <taxon>Actinomycetota</taxon>
        <taxon>Actinomycetes</taxon>
        <taxon>Mycobacteriales</taxon>
        <taxon>Corynebacteriaceae</taxon>
        <taxon>Corynebacterium</taxon>
    </lineage>
</organism>
<dbReference type="EMBL" id="LT629700">
    <property type="protein sequence ID" value="SDL94469.1"/>
    <property type="molecule type" value="Genomic_DNA"/>
</dbReference>
<proteinExistence type="predicted"/>